<feature type="domain" description="Ricin B lectin" evidence="1">
    <location>
        <begin position="12"/>
        <end position="82"/>
    </location>
</feature>
<comment type="caution">
    <text evidence="2">The sequence shown here is derived from an EMBL/GenBank/DDBJ whole genome shotgun (WGS) entry which is preliminary data.</text>
</comment>
<dbReference type="Gene3D" id="2.80.10.50">
    <property type="match status" value="1"/>
</dbReference>
<dbReference type="Pfam" id="PF14200">
    <property type="entry name" value="RicinB_lectin_2"/>
    <property type="match status" value="1"/>
</dbReference>
<organism evidence="2 3">
    <name type="scientific">Plantactinospora siamensis</name>
    <dbReference type="NCBI Taxonomy" id="555372"/>
    <lineage>
        <taxon>Bacteria</taxon>
        <taxon>Bacillati</taxon>
        <taxon>Actinomycetota</taxon>
        <taxon>Actinomycetes</taxon>
        <taxon>Micromonosporales</taxon>
        <taxon>Micromonosporaceae</taxon>
        <taxon>Plantactinospora</taxon>
    </lineage>
</organism>
<dbReference type="InterPro" id="IPR000772">
    <property type="entry name" value="Ricin_B_lectin"/>
</dbReference>
<accession>A0ABV6NWA8</accession>
<dbReference type="InterPro" id="IPR035992">
    <property type="entry name" value="Ricin_B-like_lectins"/>
</dbReference>
<sequence length="108" mass="11807">MRLQTCTGDGVQQWRQHQVGPAFTVLRNVATGKCMGMDTSNPGRVQSWTCQDNADQSWLILPLGSGQSGLKVQSTQMCLASTQQYPGGSVEVNDCGSLEQAMWRLSDR</sequence>
<dbReference type="EMBL" id="JBHLUE010000005">
    <property type="protein sequence ID" value="MFC0564353.1"/>
    <property type="molecule type" value="Genomic_DNA"/>
</dbReference>
<reference evidence="2 3" key="1">
    <citation type="submission" date="2024-09" db="EMBL/GenBank/DDBJ databases">
        <authorList>
            <person name="Sun Q."/>
            <person name="Mori K."/>
        </authorList>
    </citation>
    <scope>NUCLEOTIDE SEQUENCE [LARGE SCALE GENOMIC DNA]</scope>
    <source>
        <strain evidence="2 3">TBRC 2205</strain>
    </source>
</reference>
<dbReference type="Proteomes" id="UP001589894">
    <property type="component" value="Unassembled WGS sequence"/>
</dbReference>
<name>A0ABV6NWA8_9ACTN</name>
<dbReference type="CDD" id="cd23415">
    <property type="entry name" value="beta-trefoil_Ricin_AH"/>
    <property type="match status" value="1"/>
</dbReference>
<dbReference type="SUPFAM" id="SSF50370">
    <property type="entry name" value="Ricin B-like lectins"/>
    <property type="match status" value="1"/>
</dbReference>
<evidence type="ECO:0000313" key="3">
    <source>
        <dbReference type="Proteomes" id="UP001589894"/>
    </source>
</evidence>
<evidence type="ECO:0000313" key="2">
    <source>
        <dbReference type="EMBL" id="MFC0564353.1"/>
    </source>
</evidence>
<protein>
    <submittedName>
        <fullName evidence="2">Ricin-type beta-trefoil lectin domain protein</fullName>
    </submittedName>
</protein>
<keyword evidence="3" id="KW-1185">Reference proteome</keyword>
<proteinExistence type="predicted"/>
<evidence type="ECO:0000259" key="1">
    <source>
        <dbReference type="Pfam" id="PF14200"/>
    </source>
</evidence>
<gene>
    <name evidence="2" type="ORF">ACFFHU_09395</name>
</gene>
<dbReference type="PROSITE" id="PS50231">
    <property type="entry name" value="RICIN_B_LECTIN"/>
    <property type="match status" value="1"/>
</dbReference>
<dbReference type="RefSeq" id="WP_377337352.1">
    <property type="nucleotide sequence ID" value="NZ_JBHLUE010000005.1"/>
</dbReference>